<dbReference type="GO" id="GO:0005829">
    <property type="term" value="C:cytosol"/>
    <property type="evidence" value="ECO:0007669"/>
    <property type="project" value="TreeGrafter"/>
</dbReference>
<dbReference type="Pfam" id="PF07722">
    <property type="entry name" value="Peptidase_C26"/>
    <property type="match status" value="1"/>
</dbReference>
<dbReference type="STRING" id="349095.SAMN05660299_00510"/>
<accession>A0A1G9RN95</accession>
<keyword evidence="2" id="KW-1185">Reference proteome</keyword>
<dbReference type="PROSITE" id="PS51273">
    <property type="entry name" value="GATASE_TYPE_1"/>
    <property type="match status" value="1"/>
</dbReference>
<dbReference type="EMBL" id="FNHQ01000003">
    <property type="protein sequence ID" value="SDM24427.1"/>
    <property type="molecule type" value="Genomic_DNA"/>
</dbReference>
<keyword evidence="1" id="KW-0808">Transferase</keyword>
<dbReference type="RefSeq" id="WP_091647885.1">
    <property type="nucleotide sequence ID" value="NZ_FNHQ01000003.1"/>
</dbReference>
<gene>
    <name evidence="1" type="ORF">SAMN05660299_00510</name>
</gene>
<dbReference type="AlphaFoldDB" id="A0A1G9RN95"/>
<protein>
    <submittedName>
        <fullName evidence="1">Putative glutamine amidotransferase</fullName>
    </submittedName>
</protein>
<dbReference type="PANTHER" id="PTHR43235">
    <property type="entry name" value="GLUTAMINE AMIDOTRANSFERASE PB2B2.05-RELATED"/>
    <property type="match status" value="1"/>
</dbReference>
<sequence>MNKPVIGISGSHLIDDHGAFAGYHRAYVNDDYVRSVAEAGGIPVILPFTSNDEIVTETMNHVDGLLLSGGHDVYPLCYNEEPMQGIGPVWPERDHFDFLLLEMAEKKNIPIMAICRGHQIVNVYHGGSLYQDLKYDTACYIKHAQNQDPATATHTVIVEADSRLAGIIKCTEWITNSHHHQTIKKMGEGLRIAARAKDGTIEAMEGTVYPYLQTYQFHPEMMTVNNGEAKCLFDDFIQAAGGKKNNG</sequence>
<dbReference type="Gene3D" id="3.40.50.880">
    <property type="match status" value="1"/>
</dbReference>
<dbReference type="SUPFAM" id="SSF52317">
    <property type="entry name" value="Class I glutamine amidotransferase-like"/>
    <property type="match status" value="1"/>
</dbReference>
<reference evidence="1 2" key="1">
    <citation type="submission" date="2016-10" db="EMBL/GenBank/DDBJ databases">
        <authorList>
            <person name="de Groot N.N."/>
        </authorList>
    </citation>
    <scope>NUCLEOTIDE SEQUENCE [LARGE SCALE GENOMIC DNA]</scope>
    <source>
        <strain evidence="1 2">DSM 16981</strain>
    </source>
</reference>
<name>A0A1G9RN95_9FIRM</name>
<dbReference type="GO" id="GO:0006598">
    <property type="term" value="P:polyamine catabolic process"/>
    <property type="evidence" value="ECO:0007669"/>
    <property type="project" value="TreeGrafter"/>
</dbReference>
<dbReference type="Proteomes" id="UP000199309">
    <property type="component" value="Unassembled WGS sequence"/>
</dbReference>
<dbReference type="InterPro" id="IPR029062">
    <property type="entry name" value="Class_I_gatase-like"/>
</dbReference>
<dbReference type="CDD" id="cd01745">
    <property type="entry name" value="GATase1_2"/>
    <property type="match status" value="1"/>
</dbReference>
<keyword evidence="1" id="KW-0315">Glutamine amidotransferase</keyword>
<evidence type="ECO:0000313" key="2">
    <source>
        <dbReference type="Proteomes" id="UP000199309"/>
    </source>
</evidence>
<dbReference type="FunFam" id="3.40.50.880:FF:000030">
    <property type="entry name" value="Gamma-glutamyl-gamma-aminobutyrate hydrolase PuuD"/>
    <property type="match status" value="1"/>
</dbReference>
<dbReference type="GO" id="GO:0033969">
    <property type="term" value="F:gamma-glutamyl-gamma-aminobutyrate hydrolase activity"/>
    <property type="evidence" value="ECO:0007669"/>
    <property type="project" value="TreeGrafter"/>
</dbReference>
<dbReference type="InterPro" id="IPR011697">
    <property type="entry name" value="Peptidase_C26"/>
</dbReference>
<dbReference type="GO" id="GO:0016740">
    <property type="term" value="F:transferase activity"/>
    <property type="evidence" value="ECO:0007669"/>
    <property type="project" value="UniProtKB-KW"/>
</dbReference>
<dbReference type="PANTHER" id="PTHR43235:SF1">
    <property type="entry name" value="GLUTAMINE AMIDOTRANSFERASE PB2B2.05-RELATED"/>
    <property type="match status" value="1"/>
</dbReference>
<organism evidence="1 2">
    <name type="scientific">Megasphaera paucivorans</name>
    <dbReference type="NCBI Taxonomy" id="349095"/>
    <lineage>
        <taxon>Bacteria</taxon>
        <taxon>Bacillati</taxon>
        <taxon>Bacillota</taxon>
        <taxon>Negativicutes</taxon>
        <taxon>Veillonellales</taxon>
        <taxon>Veillonellaceae</taxon>
        <taxon>Megasphaera</taxon>
    </lineage>
</organism>
<dbReference type="OrthoDB" id="9813383at2"/>
<evidence type="ECO:0000313" key="1">
    <source>
        <dbReference type="EMBL" id="SDM24427.1"/>
    </source>
</evidence>
<dbReference type="InterPro" id="IPR044668">
    <property type="entry name" value="PuuD-like"/>
</dbReference>
<proteinExistence type="predicted"/>